<proteinExistence type="predicted"/>
<accession>A0A1I8F4L4</accession>
<reference evidence="3" key="1">
    <citation type="submission" date="2016-11" db="UniProtKB">
        <authorList>
            <consortium name="WormBaseParasite"/>
        </authorList>
    </citation>
    <scope>IDENTIFICATION</scope>
</reference>
<evidence type="ECO:0000256" key="1">
    <source>
        <dbReference type="SAM" id="MobiDB-lite"/>
    </source>
</evidence>
<organism evidence="2 3">
    <name type="scientific">Macrostomum lignano</name>
    <dbReference type="NCBI Taxonomy" id="282301"/>
    <lineage>
        <taxon>Eukaryota</taxon>
        <taxon>Metazoa</taxon>
        <taxon>Spiralia</taxon>
        <taxon>Lophotrochozoa</taxon>
        <taxon>Platyhelminthes</taxon>
        <taxon>Rhabditophora</taxon>
        <taxon>Macrostomorpha</taxon>
        <taxon>Macrostomida</taxon>
        <taxon>Macrostomidae</taxon>
        <taxon>Macrostomum</taxon>
    </lineage>
</organism>
<evidence type="ECO:0000313" key="2">
    <source>
        <dbReference type="Proteomes" id="UP000095280"/>
    </source>
</evidence>
<sequence length="149" mass="16595">PASSVQLDPSNSGSTARPETLHWRAASRSLRRDSIRRGQHPSRRHNLGTIVLRRFQIRLVRGADEFREALLEERRESLDCVEKSAGGGSSGRVQTFVAAHYHTENRLTGYICAAFSEMIDQQSLQTFAIAVHTGEEELSPPSSHFPSLV</sequence>
<dbReference type="AlphaFoldDB" id="A0A1I8F4L4"/>
<dbReference type="Proteomes" id="UP000095280">
    <property type="component" value="Unplaced"/>
</dbReference>
<feature type="region of interest" description="Disordered" evidence="1">
    <location>
        <begin position="1"/>
        <end position="23"/>
    </location>
</feature>
<keyword evidence="2" id="KW-1185">Reference proteome</keyword>
<protein>
    <submittedName>
        <fullName evidence="3">N-acetyltransferase domain-containing protein</fullName>
    </submittedName>
</protein>
<name>A0A1I8F4L4_9PLAT</name>
<feature type="compositionally biased region" description="Polar residues" evidence="1">
    <location>
        <begin position="1"/>
        <end position="17"/>
    </location>
</feature>
<evidence type="ECO:0000313" key="3">
    <source>
        <dbReference type="WBParaSite" id="maker-unitig_19717-snap-gene-0.1-mRNA-1"/>
    </source>
</evidence>
<dbReference type="WBParaSite" id="maker-unitig_19717-snap-gene-0.1-mRNA-1">
    <property type="protein sequence ID" value="maker-unitig_19717-snap-gene-0.1-mRNA-1"/>
    <property type="gene ID" value="maker-unitig_19717-snap-gene-0.1"/>
</dbReference>